<evidence type="ECO:0000256" key="2">
    <source>
        <dbReference type="SAM" id="MobiDB-lite"/>
    </source>
</evidence>
<dbReference type="AlphaFoldDB" id="A0A8H7I672"/>
<feature type="region of interest" description="Disordered" evidence="2">
    <location>
        <begin position="163"/>
        <end position="183"/>
    </location>
</feature>
<dbReference type="EMBL" id="JACYCF010000016">
    <property type="protein sequence ID" value="KAF8752142.1"/>
    <property type="molecule type" value="Genomic_DNA"/>
</dbReference>
<feature type="region of interest" description="Disordered" evidence="2">
    <location>
        <begin position="242"/>
        <end position="294"/>
    </location>
</feature>
<organism evidence="3 4">
    <name type="scientific">Rhizoctonia solani</name>
    <dbReference type="NCBI Taxonomy" id="456999"/>
    <lineage>
        <taxon>Eukaryota</taxon>
        <taxon>Fungi</taxon>
        <taxon>Dikarya</taxon>
        <taxon>Basidiomycota</taxon>
        <taxon>Agaricomycotina</taxon>
        <taxon>Agaricomycetes</taxon>
        <taxon>Cantharellales</taxon>
        <taxon>Ceratobasidiaceae</taxon>
        <taxon>Rhizoctonia</taxon>
    </lineage>
</organism>
<accession>A0A8H7I672</accession>
<evidence type="ECO:0000313" key="3">
    <source>
        <dbReference type="EMBL" id="KAF8752142.1"/>
    </source>
</evidence>
<comment type="caution">
    <text evidence="3">The sequence shown here is derived from an EMBL/GenBank/DDBJ whole genome shotgun (WGS) entry which is preliminary data.</text>
</comment>
<reference evidence="3" key="1">
    <citation type="submission" date="2020-09" db="EMBL/GenBank/DDBJ databases">
        <title>Comparative genome analyses of four rice-infecting Rhizoctonia solani isolates reveal extensive enrichment of homogalacturonan modification genes.</title>
        <authorList>
            <person name="Lee D.-Y."/>
            <person name="Jeon J."/>
            <person name="Kim K.-T."/>
            <person name="Cheong K."/>
            <person name="Song H."/>
            <person name="Choi G."/>
            <person name="Ko J."/>
            <person name="Opiyo S.O."/>
            <person name="Zuo S."/>
            <person name="Madhav S."/>
            <person name="Lee Y.-H."/>
            <person name="Wang G.-L."/>
        </authorList>
    </citation>
    <scope>NUCLEOTIDE SEQUENCE</scope>
    <source>
        <strain evidence="3">AG1-IA B2</strain>
    </source>
</reference>
<sequence length="294" mass="32498">MRSLALYIDGHDPPTSKRLLDELEVGVVCDQLAEDLYLYECLAVALRKINQSYIRARSEVVELQAERTSLEAERDEAWLMAESLERELVESKHLAPLRRMIPCRPNLRARRVARLGRPPVLDPPIETHIQTKHASLGRSSTSSMRYHSILFRAHRRPPRHLSISRTPTRAAATSCPRPAGPNLSAFSRGRVRALALPWTGSEVVGVTTPSATSHDLYVAQNELLTMLGLSYKEYGFKDSSSRSYSECESPPAVPSSPPGGGAGGVFAARMSGPPSSFHRPSSRGKLFRSSSDQR</sequence>
<evidence type="ECO:0000256" key="1">
    <source>
        <dbReference type="SAM" id="Coils"/>
    </source>
</evidence>
<evidence type="ECO:0000313" key="4">
    <source>
        <dbReference type="Proteomes" id="UP000614334"/>
    </source>
</evidence>
<keyword evidence="1" id="KW-0175">Coiled coil</keyword>
<name>A0A8H7I672_9AGAM</name>
<feature type="coiled-coil region" evidence="1">
    <location>
        <begin position="46"/>
        <end position="73"/>
    </location>
</feature>
<dbReference type="Proteomes" id="UP000614334">
    <property type="component" value="Unassembled WGS sequence"/>
</dbReference>
<proteinExistence type="predicted"/>
<gene>
    <name evidence="3" type="ORF">RHS01_07919</name>
</gene>
<protein>
    <submittedName>
        <fullName evidence="3">Uncharacterized protein</fullName>
    </submittedName>
</protein>